<keyword evidence="16" id="KW-1185">Reference proteome</keyword>
<feature type="compositionally biased region" description="Polar residues" evidence="12">
    <location>
        <begin position="738"/>
        <end position="747"/>
    </location>
</feature>
<evidence type="ECO:0000313" key="15">
    <source>
        <dbReference type="EMBL" id="KAK5085684.1"/>
    </source>
</evidence>
<dbReference type="GO" id="GO:0031078">
    <property type="term" value="F:histone H3K14 deacetylase activity, hydrolytic mechanism"/>
    <property type="evidence" value="ECO:0007669"/>
    <property type="project" value="UniProtKB-UniRule"/>
</dbReference>
<evidence type="ECO:0000256" key="9">
    <source>
        <dbReference type="ARBA" id="ARBA00023242"/>
    </source>
</evidence>
<comment type="subcellular location">
    <subcellularLocation>
        <location evidence="1 11">Nucleus</location>
    </subcellularLocation>
</comment>
<evidence type="ECO:0000256" key="3">
    <source>
        <dbReference type="ARBA" id="ARBA00012111"/>
    </source>
</evidence>
<feature type="domain" description="Arb2-like" evidence="14">
    <location>
        <begin position="439"/>
        <end position="709"/>
    </location>
</feature>
<dbReference type="InterPro" id="IPR023696">
    <property type="entry name" value="Ureohydrolase_dom_sf"/>
</dbReference>
<keyword evidence="8 11" id="KW-0804">Transcription</keyword>
<comment type="catalytic activity">
    <reaction evidence="10 11">
        <text>N(6)-acetyl-L-lysyl-[histone] + H2O = L-lysyl-[histone] + acetate</text>
        <dbReference type="Rhea" id="RHEA:58196"/>
        <dbReference type="Rhea" id="RHEA-COMP:9845"/>
        <dbReference type="Rhea" id="RHEA-COMP:11338"/>
        <dbReference type="ChEBI" id="CHEBI:15377"/>
        <dbReference type="ChEBI" id="CHEBI:29969"/>
        <dbReference type="ChEBI" id="CHEBI:30089"/>
        <dbReference type="ChEBI" id="CHEBI:61930"/>
        <dbReference type="EC" id="3.5.1.98"/>
    </reaction>
</comment>
<evidence type="ECO:0000256" key="2">
    <source>
        <dbReference type="ARBA" id="ARBA00007738"/>
    </source>
</evidence>
<dbReference type="GO" id="GO:0000118">
    <property type="term" value="C:histone deacetylase complex"/>
    <property type="evidence" value="ECO:0007669"/>
    <property type="project" value="TreeGrafter"/>
</dbReference>
<dbReference type="InterPro" id="IPR023801">
    <property type="entry name" value="His_deacetylse_dom"/>
</dbReference>
<feature type="region of interest" description="Disordered" evidence="12">
    <location>
        <begin position="17"/>
        <end position="55"/>
    </location>
</feature>
<evidence type="ECO:0000256" key="11">
    <source>
        <dbReference type="PIRNR" id="PIRNR037919"/>
    </source>
</evidence>
<proteinExistence type="inferred from homology"/>
<dbReference type="InterPro" id="IPR037138">
    <property type="entry name" value="His_deacetylse_dom_sf"/>
</dbReference>
<evidence type="ECO:0000256" key="12">
    <source>
        <dbReference type="SAM" id="MobiDB-lite"/>
    </source>
</evidence>
<evidence type="ECO:0000313" key="16">
    <source>
        <dbReference type="Proteomes" id="UP001309876"/>
    </source>
</evidence>
<evidence type="ECO:0000256" key="7">
    <source>
        <dbReference type="ARBA" id="ARBA00023015"/>
    </source>
</evidence>
<evidence type="ECO:0000259" key="14">
    <source>
        <dbReference type="Pfam" id="PF09757"/>
    </source>
</evidence>
<dbReference type="EC" id="3.5.1.98" evidence="3 11"/>
<dbReference type="GO" id="GO:0040029">
    <property type="term" value="P:epigenetic regulation of gene expression"/>
    <property type="evidence" value="ECO:0007669"/>
    <property type="project" value="TreeGrafter"/>
</dbReference>
<keyword evidence="9 11" id="KW-0539">Nucleus</keyword>
<feature type="domain" description="Histone deacetylase" evidence="13">
    <location>
        <begin position="81"/>
        <end position="390"/>
    </location>
</feature>
<gene>
    <name evidence="15" type="primary">HDA1</name>
    <name evidence="15" type="ORF">LTR05_004972</name>
</gene>
<sequence length="833" mass="92243">MASVDVNMVDMDIPNQMGALKVDSTSGEEMNDYESTDESSADESSLQPRGLTTRDLPTGLCYDERMRYHAEVSALSAEAVHPEDPRRIYYIYKELCEAGLVAAKGFDVMVEQPLLRIDAREATEDEIRLVHTDEQYRFVQHTSRMTNEELIDLAEHGDSIYFNKLSYFSGLLSAGGAIETCKTVMEGRVKNAIAVIRPPGHHAEAEQPMGFCLFNNTCIASKVCQKLYDVKCRKVLILDWDVHHGNGCQKSFYNDPNILYISLHVHMGGKFYPSGPEGGMDRCGVGAGEGYNVNIPWETKGMGDGDYMYAFQHVVMPIATSFDPDLVIVSAGFDAAAGDELGGCNVTPACYAHMTHMLMSLAQGRVAVCLEGGYNFRAISRSALAVTRTLMGEPPDRFEATSATDSAVRVIEDVKKTQSRYWRCMYPRAPTSGIYGGERLHDIIRAYQAQNLFNKYKLTELLILRDKISKSFDKQVLGSISYERRKHLIVFFHDPPDLLTGNNPLAAQQKPHDTWMLDGSQAYIQSAVKHGIGVIDVNIPEFITITADPSVDDKKHAHQEIAYNSHYTDAARTEGEKLASYIWENYIESYDFEGGIWLIGAGSAFHAVWKLVTEKENIHTRLNGVIGFNCDHPARQINPNSNNAYASSWFREHSRIYVAKNHEIWRRAEQLGKTPSKRYGKLFKSPETMLNSMMQKHLPEVFDFIRETANLQADSDSDADLPIPMPEDEGNSPLKGSAFSSPPQTRPLTAAATAQSSAALRGALSPPATGNAAQRPSPGTNTYPQQGTTPLGGRSPLPPPAQRALGTIPQSHSPTSPPAYLTRPEQQQHDTGS</sequence>
<evidence type="ECO:0000256" key="5">
    <source>
        <dbReference type="ARBA" id="ARBA00022801"/>
    </source>
</evidence>
<keyword evidence="7 11" id="KW-0805">Transcription regulation</keyword>
<dbReference type="PANTHER" id="PTHR10625:SF5">
    <property type="entry name" value="HISTONE DEACETYLASE"/>
    <property type="match status" value="1"/>
</dbReference>
<evidence type="ECO:0000256" key="4">
    <source>
        <dbReference type="ARBA" id="ARBA00022491"/>
    </source>
</evidence>
<name>A0AAN7T009_9EURO</name>
<dbReference type="InterPro" id="IPR017321">
    <property type="entry name" value="Hist_deAcase_II_yeast"/>
</dbReference>
<dbReference type="PIRSF" id="PIRSF037919">
    <property type="entry name" value="HDAC_II_yeast"/>
    <property type="match status" value="1"/>
</dbReference>
<feature type="compositionally biased region" description="Low complexity" evidence="12">
    <location>
        <begin position="749"/>
        <end position="759"/>
    </location>
</feature>
<dbReference type="Pfam" id="PF00850">
    <property type="entry name" value="Hist_deacetyl"/>
    <property type="match status" value="1"/>
</dbReference>
<evidence type="ECO:0000256" key="1">
    <source>
        <dbReference type="ARBA" id="ARBA00004123"/>
    </source>
</evidence>
<comment type="caution">
    <text evidence="15">The sequence shown here is derived from an EMBL/GenBank/DDBJ whole genome shotgun (WGS) entry which is preliminary data.</text>
</comment>
<feature type="compositionally biased region" description="Polar residues" evidence="12">
    <location>
        <begin position="771"/>
        <end position="789"/>
    </location>
</feature>
<keyword evidence="4 11" id="KW-0678">Repressor</keyword>
<accession>A0AAN7T009</accession>
<dbReference type="PRINTS" id="PR01270">
    <property type="entry name" value="HDASUPER"/>
</dbReference>
<dbReference type="PANTHER" id="PTHR10625">
    <property type="entry name" value="HISTONE DEACETYLASE HDAC1-RELATED"/>
    <property type="match status" value="1"/>
</dbReference>
<comment type="function">
    <text evidence="11">Responsible for the deacetylation of lysine residues on the N-terminal part of the core histones (H2A, H2B, H3 and H4). Histone deacetylation gives a tag for epigenetic repression and plays an important role in transcriptional regulation, cell cycle progression and developmental events.</text>
</comment>
<dbReference type="InterPro" id="IPR000286">
    <property type="entry name" value="HDACs"/>
</dbReference>
<dbReference type="EMBL" id="JAVRRJ010000004">
    <property type="protein sequence ID" value="KAK5085684.1"/>
    <property type="molecule type" value="Genomic_DNA"/>
</dbReference>
<evidence type="ECO:0000256" key="8">
    <source>
        <dbReference type="ARBA" id="ARBA00023163"/>
    </source>
</evidence>
<dbReference type="SUPFAM" id="SSF52768">
    <property type="entry name" value="Arginase/deacetylase"/>
    <property type="match status" value="1"/>
</dbReference>
<reference evidence="15 16" key="1">
    <citation type="submission" date="2023-08" db="EMBL/GenBank/DDBJ databases">
        <title>Black Yeasts Isolated from many extreme environments.</title>
        <authorList>
            <person name="Coleine C."/>
            <person name="Stajich J.E."/>
            <person name="Selbmann L."/>
        </authorList>
    </citation>
    <scope>NUCLEOTIDE SEQUENCE [LARGE SCALE GENOMIC DNA]</scope>
    <source>
        <strain evidence="15 16">CCFEE 5910</strain>
    </source>
</reference>
<keyword evidence="5 11" id="KW-0378">Hydrolase</keyword>
<dbReference type="Pfam" id="PF09757">
    <property type="entry name" value="Arb2-like"/>
    <property type="match status" value="1"/>
</dbReference>
<dbReference type="Gene3D" id="3.40.800.20">
    <property type="entry name" value="Histone deacetylase domain"/>
    <property type="match status" value="1"/>
</dbReference>
<dbReference type="AlphaFoldDB" id="A0AAN7T009"/>
<dbReference type="Proteomes" id="UP001309876">
    <property type="component" value="Unassembled WGS sequence"/>
</dbReference>
<feature type="compositionally biased region" description="Acidic residues" evidence="12">
    <location>
        <begin position="29"/>
        <end position="41"/>
    </location>
</feature>
<dbReference type="FunFam" id="3.40.800.20:FF:000005">
    <property type="entry name" value="histone deacetylase 6"/>
    <property type="match status" value="1"/>
</dbReference>
<keyword evidence="6 11" id="KW-0156">Chromatin regulator</keyword>
<dbReference type="InterPro" id="IPR019154">
    <property type="entry name" value="Arb2-like_domain"/>
</dbReference>
<protein>
    <recommendedName>
        <fullName evidence="3 11">Histone deacetylase</fullName>
        <ecNumber evidence="3 11">3.5.1.98</ecNumber>
    </recommendedName>
</protein>
<evidence type="ECO:0000256" key="10">
    <source>
        <dbReference type="ARBA" id="ARBA00048287"/>
    </source>
</evidence>
<evidence type="ECO:0000259" key="13">
    <source>
        <dbReference type="Pfam" id="PF00850"/>
    </source>
</evidence>
<evidence type="ECO:0000256" key="6">
    <source>
        <dbReference type="ARBA" id="ARBA00022853"/>
    </source>
</evidence>
<comment type="similarity">
    <text evidence="2 11">Belongs to the histone deacetylase family. HD type 2 subfamily.</text>
</comment>
<organism evidence="15 16">
    <name type="scientific">Lithohypha guttulata</name>
    <dbReference type="NCBI Taxonomy" id="1690604"/>
    <lineage>
        <taxon>Eukaryota</taxon>
        <taxon>Fungi</taxon>
        <taxon>Dikarya</taxon>
        <taxon>Ascomycota</taxon>
        <taxon>Pezizomycotina</taxon>
        <taxon>Eurotiomycetes</taxon>
        <taxon>Chaetothyriomycetidae</taxon>
        <taxon>Chaetothyriales</taxon>
        <taxon>Trichomeriaceae</taxon>
        <taxon>Lithohypha</taxon>
    </lineage>
</organism>
<feature type="region of interest" description="Disordered" evidence="12">
    <location>
        <begin position="713"/>
        <end position="833"/>
    </location>
</feature>